<dbReference type="Pfam" id="PF00528">
    <property type="entry name" value="BPD_transp_1"/>
    <property type="match status" value="1"/>
</dbReference>
<keyword evidence="3 6" id="KW-0812">Transmembrane</keyword>
<dbReference type="PANTHER" id="PTHR43839">
    <property type="entry name" value="OPPC IN A BINDING PROTEIN-DEPENDENT TRANSPORT SYSTEM"/>
    <property type="match status" value="1"/>
</dbReference>
<dbReference type="InterPro" id="IPR000515">
    <property type="entry name" value="MetI-like"/>
</dbReference>
<evidence type="ECO:0000256" key="3">
    <source>
        <dbReference type="ARBA" id="ARBA00022692"/>
    </source>
</evidence>
<dbReference type="Gene3D" id="1.10.3720.10">
    <property type="entry name" value="MetI-like"/>
    <property type="match status" value="1"/>
</dbReference>
<dbReference type="RefSeq" id="WP_119794740.1">
    <property type="nucleotide sequence ID" value="NZ_QYZD01000015.1"/>
</dbReference>
<keyword evidence="5 6" id="KW-0472">Membrane</keyword>
<evidence type="ECO:0000313" key="9">
    <source>
        <dbReference type="Proteomes" id="UP000266177"/>
    </source>
</evidence>
<protein>
    <submittedName>
        <fullName evidence="8">ABC transporter permease</fullName>
    </submittedName>
</protein>
<feature type="transmembrane region" description="Helical" evidence="6">
    <location>
        <begin position="79"/>
        <end position="99"/>
    </location>
</feature>
<evidence type="ECO:0000256" key="6">
    <source>
        <dbReference type="RuleBase" id="RU363032"/>
    </source>
</evidence>
<dbReference type="GO" id="GO:0055085">
    <property type="term" value="P:transmembrane transport"/>
    <property type="evidence" value="ECO:0007669"/>
    <property type="project" value="InterPro"/>
</dbReference>
<evidence type="ECO:0000259" key="7">
    <source>
        <dbReference type="PROSITE" id="PS50928"/>
    </source>
</evidence>
<proteinExistence type="inferred from homology"/>
<name>A0A3A3GF35_PANTH</name>
<gene>
    <name evidence="8" type="ORF">DQX05_17055</name>
</gene>
<comment type="subcellular location">
    <subcellularLocation>
        <location evidence="6">Cell membrane</location>
        <topology evidence="6">Multi-pass membrane protein</topology>
    </subcellularLocation>
    <subcellularLocation>
        <location evidence="1">Membrane</location>
        <topology evidence="1">Multi-pass membrane protein</topology>
    </subcellularLocation>
</comment>
<evidence type="ECO:0000256" key="1">
    <source>
        <dbReference type="ARBA" id="ARBA00004141"/>
    </source>
</evidence>
<comment type="similarity">
    <text evidence="6">Belongs to the binding-protein-dependent transport system permease family.</text>
</comment>
<dbReference type="OrthoDB" id="2376472at2"/>
<reference evidence="8 9" key="1">
    <citation type="submission" date="2018-09" db="EMBL/GenBank/DDBJ databases">
        <title>Paenibacillus SK2017-BO5.</title>
        <authorList>
            <person name="Piskunova J.V."/>
            <person name="Dubiley S.A."/>
            <person name="Severinov K.V."/>
        </authorList>
    </citation>
    <scope>NUCLEOTIDE SEQUENCE [LARGE SCALE GENOMIC DNA]</scope>
    <source>
        <strain evidence="8 9">BO5</strain>
    </source>
</reference>
<dbReference type="SUPFAM" id="SSF161098">
    <property type="entry name" value="MetI-like"/>
    <property type="match status" value="1"/>
</dbReference>
<evidence type="ECO:0000313" key="8">
    <source>
        <dbReference type="EMBL" id="RJG22646.1"/>
    </source>
</evidence>
<keyword evidence="4 6" id="KW-1133">Transmembrane helix</keyword>
<dbReference type="CDD" id="cd06261">
    <property type="entry name" value="TM_PBP2"/>
    <property type="match status" value="1"/>
</dbReference>
<comment type="caution">
    <text evidence="8">The sequence shown here is derived from an EMBL/GenBank/DDBJ whole genome shotgun (WGS) entry which is preliminary data.</text>
</comment>
<keyword evidence="2 6" id="KW-0813">Transport</keyword>
<dbReference type="InterPro" id="IPR035906">
    <property type="entry name" value="MetI-like_sf"/>
</dbReference>
<feature type="transmembrane region" description="Helical" evidence="6">
    <location>
        <begin position="266"/>
        <end position="285"/>
    </location>
</feature>
<feature type="transmembrane region" description="Helical" evidence="6">
    <location>
        <begin position="213"/>
        <end position="232"/>
    </location>
</feature>
<sequence>MKNITLWIGAAMLAIIVFFMFFGPELPFVDQELQEVKHRFNEHNKLQLPPYPPSALNPLGSDKNGVDLLSKLIIGTKSTVLIVLTITVVRYLIAIPLGLMARRKKGIAHFIVNSMNQAFSFLPSIFSAVLLVSVPFIQTSDNQLWWVIIIVAVIEAGRVAHIVQEHTHKLSRELYVEAGNSLGLSPWRMSKSYYMPAILPELIVNFCLDMGKVMLLIGQMGVLSIFLTHQWIEVNYFTPKFLNTSLDWASLLAEHRAEIYVNKFGFIFYPAAAIGFTILTFNILGEGLRRHFNRRMNVLL</sequence>
<evidence type="ECO:0000256" key="4">
    <source>
        <dbReference type="ARBA" id="ARBA00022989"/>
    </source>
</evidence>
<dbReference type="AlphaFoldDB" id="A0A3A3GF35"/>
<dbReference type="PANTHER" id="PTHR43839:SF3">
    <property type="entry name" value="OLIGOPEPTIDE ABC TRANSPORTER, PERMEASE PROTEIN"/>
    <property type="match status" value="1"/>
</dbReference>
<feature type="transmembrane region" description="Helical" evidence="6">
    <location>
        <begin position="5"/>
        <end position="23"/>
    </location>
</feature>
<dbReference type="EMBL" id="QYZD01000015">
    <property type="protein sequence ID" value="RJG22646.1"/>
    <property type="molecule type" value="Genomic_DNA"/>
</dbReference>
<evidence type="ECO:0000256" key="2">
    <source>
        <dbReference type="ARBA" id="ARBA00022448"/>
    </source>
</evidence>
<organism evidence="8 9">
    <name type="scientific">Paenibacillus thiaminolyticus</name>
    <name type="common">Bacillus thiaminolyticus</name>
    <dbReference type="NCBI Taxonomy" id="49283"/>
    <lineage>
        <taxon>Bacteria</taxon>
        <taxon>Bacillati</taxon>
        <taxon>Bacillota</taxon>
        <taxon>Bacilli</taxon>
        <taxon>Bacillales</taxon>
        <taxon>Paenibacillaceae</taxon>
        <taxon>Paenibacillus</taxon>
    </lineage>
</organism>
<dbReference type="Proteomes" id="UP000266177">
    <property type="component" value="Unassembled WGS sequence"/>
</dbReference>
<feature type="domain" description="ABC transmembrane type-1" evidence="7">
    <location>
        <begin position="76"/>
        <end position="285"/>
    </location>
</feature>
<dbReference type="GO" id="GO:0005886">
    <property type="term" value="C:plasma membrane"/>
    <property type="evidence" value="ECO:0007669"/>
    <property type="project" value="UniProtKB-SubCell"/>
</dbReference>
<dbReference type="PROSITE" id="PS50928">
    <property type="entry name" value="ABC_TM1"/>
    <property type="match status" value="1"/>
</dbReference>
<feature type="transmembrane region" description="Helical" evidence="6">
    <location>
        <begin position="144"/>
        <end position="163"/>
    </location>
</feature>
<feature type="transmembrane region" description="Helical" evidence="6">
    <location>
        <begin position="119"/>
        <end position="138"/>
    </location>
</feature>
<accession>A0A3A3GF35</accession>
<evidence type="ECO:0000256" key="5">
    <source>
        <dbReference type="ARBA" id="ARBA00023136"/>
    </source>
</evidence>